<dbReference type="EMBL" id="BKCP01005405">
    <property type="protein sequence ID" value="GER37716.1"/>
    <property type="molecule type" value="Genomic_DNA"/>
</dbReference>
<name>A0A5A7PYG2_STRAF</name>
<comment type="caution">
    <text evidence="5">The sequence shown here is derived from an EMBL/GenBank/DDBJ whole genome shotgun (WGS) entry which is preliminary data.</text>
</comment>
<dbReference type="GO" id="GO:2000008">
    <property type="term" value="P:regulation of protein localization to cell surface"/>
    <property type="evidence" value="ECO:0007669"/>
    <property type="project" value="TreeGrafter"/>
</dbReference>
<evidence type="ECO:0000256" key="1">
    <source>
        <dbReference type="ARBA" id="ARBA00022729"/>
    </source>
</evidence>
<feature type="compositionally biased region" description="Acidic residues" evidence="2">
    <location>
        <begin position="136"/>
        <end position="147"/>
    </location>
</feature>
<evidence type="ECO:0000313" key="6">
    <source>
        <dbReference type="Proteomes" id="UP000325081"/>
    </source>
</evidence>
<proteinExistence type="predicted"/>
<dbReference type="AlphaFoldDB" id="A0A5A7PYG2"/>
<dbReference type="PANTHER" id="PTHR31181">
    <property type="entry name" value="EGG CELL-SECRETED PROTEIN 1.4"/>
    <property type="match status" value="1"/>
</dbReference>
<dbReference type="GO" id="GO:0080155">
    <property type="term" value="P:regulation of double fertilization forming a zygote and endosperm"/>
    <property type="evidence" value="ECO:0007669"/>
    <property type="project" value="TreeGrafter"/>
</dbReference>
<feature type="region of interest" description="Disordered" evidence="2">
    <location>
        <begin position="118"/>
        <end position="147"/>
    </location>
</feature>
<feature type="signal peptide" evidence="3">
    <location>
        <begin position="1"/>
        <end position="22"/>
    </location>
</feature>
<dbReference type="PANTHER" id="PTHR31181:SF67">
    <property type="entry name" value="PROLAMIN-LIKE PROTEIN (DUF1278)"/>
    <property type="match status" value="1"/>
</dbReference>
<dbReference type="GO" id="GO:0031982">
    <property type="term" value="C:vesicle"/>
    <property type="evidence" value="ECO:0007669"/>
    <property type="project" value="TreeGrafter"/>
</dbReference>
<dbReference type="GO" id="GO:0009567">
    <property type="term" value="P:double fertilization forming a zygote and endosperm"/>
    <property type="evidence" value="ECO:0007669"/>
    <property type="project" value="TreeGrafter"/>
</dbReference>
<dbReference type="GO" id="GO:0005576">
    <property type="term" value="C:extracellular region"/>
    <property type="evidence" value="ECO:0007669"/>
    <property type="project" value="TreeGrafter"/>
</dbReference>
<feature type="compositionally biased region" description="Pro residues" evidence="2">
    <location>
        <begin position="118"/>
        <end position="133"/>
    </location>
</feature>
<evidence type="ECO:0000256" key="2">
    <source>
        <dbReference type="SAM" id="MobiDB-lite"/>
    </source>
</evidence>
<organism evidence="5 6">
    <name type="scientific">Striga asiatica</name>
    <name type="common">Asiatic witchweed</name>
    <name type="synonym">Buchnera asiatica</name>
    <dbReference type="NCBI Taxonomy" id="4170"/>
    <lineage>
        <taxon>Eukaryota</taxon>
        <taxon>Viridiplantae</taxon>
        <taxon>Streptophyta</taxon>
        <taxon>Embryophyta</taxon>
        <taxon>Tracheophyta</taxon>
        <taxon>Spermatophyta</taxon>
        <taxon>Magnoliopsida</taxon>
        <taxon>eudicotyledons</taxon>
        <taxon>Gunneridae</taxon>
        <taxon>Pentapetalae</taxon>
        <taxon>asterids</taxon>
        <taxon>lamiids</taxon>
        <taxon>Lamiales</taxon>
        <taxon>Orobanchaceae</taxon>
        <taxon>Buchnereae</taxon>
        <taxon>Striga</taxon>
    </lineage>
</organism>
<accession>A0A5A7PYG2</accession>
<protein>
    <submittedName>
        <fullName evidence="5">ECA1 gametogenesis related family protein</fullName>
    </submittedName>
</protein>
<dbReference type="OrthoDB" id="1705517at2759"/>
<dbReference type="Proteomes" id="UP000325081">
    <property type="component" value="Unassembled WGS sequence"/>
</dbReference>
<feature type="domain" description="Prolamin-like" evidence="4">
    <location>
        <begin position="48"/>
        <end position="109"/>
    </location>
</feature>
<keyword evidence="6" id="KW-1185">Reference proteome</keyword>
<gene>
    <name evidence="5" type="ORF">STAS_14130</name>
</gene>
<keyword evidence="1 3" id="KW-0732">Signal</keyword>
<sequence>MSKHILLHALALILLLWASTFSLHRASATLIAGLGLEAGSLKLPKIQQCAGSIMAVPDCLNSIIFSALSLNPQQVGPTCCQAFLQIDQSCWPKLFILNPTFPSSLKDCCVGIQNSPPKVPSLPLPLPPPPPSPCSDGDDDGYIEDGS</sequence>
<dbReference type="InterPro" id="IPR008502">
    <property type="entry name" value="Prolamin-like"/>
</dbReference>
<evidence type="ECO:0000259" key="4">
    <source>
        <dbReference type="Pfam" id="PF05617"/>
    </source>
</evidence>
<dbReference type="Pfam" id="PF05617">
    <property type="entry name" value="Prolamin_like"/>
    <property type="match status" value="1"/>
</dbReference>
<evidence type="ECO:0000256" key="3">
    <source>
        <dbReference type="SAM" id="SignalP"/>
    </source>
</evidence>
<reference evidence="6" key="1">
    <citation type="journal article" date="2019" name="Curr. Biol.">
        <title>Genome Sequence of Striga asiatica Provides Insight into the Evolution of Plant Parasitism.</title>
        <authorList>
            <person name="Yoshida S."/>
            <person name="Kim S."/>
            <person name="Wafula E.K."/>
            <person name="Tanskanen J."/>
            <person name="Kim Y.M."/>
            <person name="Honaas L."/>
            <person name="Yang Z."/>
            <person name="Spallek T."/>
            <person name="Conn C.E."/>
            <person name="Ichihashi Y."/>
            <person name="Cheong K."/>
            <person name="Cui S."/>
            <person name="Der J.P."/>
            <person name="Gundlach H."/>
            <person name="Jiao Y."/>
            <person name="Hori C."/>
            <person name="Ishida J.K."/>
            <person name="Kasahara H."/>
            <person name="Kiba T."/>
            <person name="Kim M.S."/>
            <person name="Koo N."/>
            <person name="Laohavisit A."/>
            <person name="Lee Y.H."/>
            <person name="Lumba S."/>
            <person name="McCourt P."/>
            <person name="Mortimer J.C."/>
            <person name="Mutuku J.M."/>
            <person name="Nomura T."/>
            <person name="Sasaki-Sekimoto Y."/>
            <person name="Seto Y."/>
            <person name="Wang Y."/>
            <person name="Wakatake T."/>
            <person name="Sakakibara H."/>
            <person name="Demura T."/>
            <person name="Yamaguchi S."/>
            <person name="Yoneyama K."/>
            <person name="Manabe R.I."/>
            <person name="Nelson D.C."/>
            <person name="Schulman A.H."/>
            <person name="Timko M.P."/>
            <person name="dePamphilis C.W."/>
            <person name="Choi D."/>
            <person name="Shirasu K."/>
        </authorList>
    </citation>
    <scope>NUCLEOTIDE SEQUENCE [LARGE SCALE GENOMIC DNA]</scope>
    <source>
        <strain evidence="6">cv. UVA1</strain>
    </source>
</reference>
<feature type="chain" id="PRO_5023105632" evidence="3">
    <location>
        <begin position="23"/>
        <end position="147"/>
    </location>
</feature>
<evidence type="ECO:0000313" key="5">
    <source>
        <dbReference type="EMBL" id="GER37716.1"/>
    </source>
</evidence>